<feature type="repeat" description="TPR" evidence="3">
    <location>
        <begin position="89"/>
        <end position="122"/>
    </location>
</feature>
<dbReference type="Pfam" id="PF13424">
    <property type="entry name" value="TPR_12"/>
    <property type="match status" value="3"/>
</dbReference>
<dbReference type="PROSITE" id="PS50005">
    <property type="entry name" value="TPR"/>
    <property type="match status" value="4"/>
</dbReference>
<dbReference type="RefSeq" id="WP_202245317.1">
    <property type="nucleotide sequence ID" value="NZ_JAESIY010000008.1"/>
</dbReference>
<keyword evidence="4" id="KW-1133">Transmembrane helix</keyword>
<dbReference type="SUPFAM" id="SSF48452">
    <property type="entry name" value="TPR-like"/>
    <property type="match status" value="1"/>
</dbReference>
<dbReference type="InterPro" id="IPR019734">
    <property type="entry name" value="TPR_rpt"/>
</dbReference>
<dbReference type="AlphaFoldDB" id="A0A937FB02"/>
<keyword evidence="6" id="KW-1185">Reference proteome</keyword>
<evidence type="ECO:0000256" key="4">
    <source>
        <dbReference type="SAM" id="Phobius"/>
    </source>
</evidence>
<evidence type="ECO:0000256" key="2">
    <source>
        <dbReference type="ARBA" id="ARBA00022803"/>
    </source>
</evidence>
<reference evidence="5" key="1">
    <citation type="submission" date="2021-01" db="EMBL/GenBank/DDBJ databases">
        <title>Fulvivirga kasyanovii gen. nov., sp nov., a novel member of the phylum Bacteroidetes isolated from seawater in a mussel farm.</title>
        <authorList>
            <person name="Zhao L.-H."/>
            <person name="Wang Z.-J."/>
        </authorList>
    </citation>
    <scope>NUCLEOTIDE SEQUENCE</scope>
    <source>
        <strain evidence="5">2943</strain>
    </source>
</reference>
<dbReference type="Gene3D" id="1.25.40.10">
    <property type="entry name" value="Tetratricopeptide repeat domain"/>
    <property type="match status" value="2"/>
</dbReference>
<gene>
    <name evidence="5" type="ORF">JL102_15380</name>
</gene>
<evidence type="ECO:0000313" key="5">
    <source>
        <dbReference type="EMBL" id="MBL3657529.1"/>
    </source>
</evidence>
<feature type="repeat" description="TPR" evidence="3">
    <location>
        <begin position="169"/>
        <end position="202"/>
    </location>
</feature>
<proteinExistence type="predicted"/>
<dbReference type="PROSITE" id="PS50293">
    <property type="entry name" value="TPR_REGION"/>
    <property type="match status" value="1"/>
</dbReference>
<keyword evidence="2 3" id="KW-0802">TPR repeat</keyword>
<feature type="transmembrane region" description="Helical" evidence="4">
    <location>
        <begin position="406"/>
        <end position="428"/>
    </location>
</feature>
<comment type="caution">
    <text evidence="5">The sequence shown here is derived from an EMBL/GenBank/DDBJ whole genome shotgun (WGS) entry which is preliminary data.</text>
</comment>
<accession>A0A937FB02</accession>
<organism evidence="5 6">
    <name type="scientific">Fulvivirga sediminis</name>
    <dbReference type="NCBI Taxonomy" id="2803949"/>
    <lineage>
        <taxon>Bacteria</taxon>
        <taxon>Pseudomonadati</taxon>
        <taxon>Bacteroidota</taxon>
        <taxon>Cytophagia</taxon>
        <taxon>Cytophagales</taxon>
        <taxon>Fulvivirgaceae</taxon>
        <taxon>Fulvivirga</taxon>
    </lineage>
</organism>
<dbReference type="PANTHER" id="PTHR45641:SF1">
    <property type="entry name" value="AAA+ ATPASE DOMAIN-CONTAINING PROTEIN"/>
    <property type="match status" value="1"/>
</dbReference>
<dbReference type="SMART" id="SM00028">
    <property type="entry name" value="TPR"/>
    <property type="match status" value="6"/>
</dbReference>
<protein>
    <submittedName>
        <fullName evidence="5">Tetratricopeptide repeat protein</fullName>
    </submittedName>
</protein>
<evidence type="ECO:0000313" key="6">
    <source>
        <dbReference type="Proteomes" id="UP000659388"/>
    </source>
</evidence>
<keyword evidence="4" id="KW-0472">Membrane</keyword>
<sequence length="452" mass="51804">MNLAKYFIIFAGFLFFASCSENDITPAELPQDTESLETLLEKDIDPVTRLEAYDKLSYDYEAVDLDKTINVLEKQLKLAQDIENQEYQAKAYLGLGIMYEKKGLYSKAINSYLNSADLNQEVQNTKGIAHSFNNIGIVFLHIKGYEQAIPYFNKSVEFFRRCESQKYLSVAKSNLGICYLKLKELDIASSSFQEALTIQKDIDPSNSKRLAYLHNKIGEVHFKKGNYEKAVNQYEEALSLDITNDIKSNLYNNIGESLMHSGNLKLAQNWIEKSLQLENASPSDPQILVMRSNIQAELYQLQNKHSEALVILNEAIRIASKDTYNDVLLTSLDLISQSQRALALSNSSVEVKDIFRIEDLRKQQEQLKSEVVEQLDYNKLQVLLDMEIKNHYKEVKQSRINSQIAVYLKISGLAIAAILLILCCLLIFTYQKKKKYKQDHFIVQKIKNVLNE</sequence>
<feature type="repeat" description="TPR" evidence="3">
    <location>
        <begin position="129"/>
        <end position="162"/>
    </location>
</feature>
<dbReference type="PANTHER" id="PTHR45641">
    <property type="entry name" value="TETRATRICOPEPTIDE REPEAT PROTEIN (AFU_ORTHOLOGUE AFUA_6G03870)"/>
    <property type="match status" value="1"/>
</dbReference>
<dbReference type="EMBL" id="JAESIY010000008">
    <property type="protein sequence ID" value="MBL3657529.1"/>
    <property type="molecule type" value="Genomic_DNA"/>
</dbReference>
<name>A0A937FB02_9BACT</name>
<keyword evidence="4" id="KW-0812">Transmembrane</keyword>
<dbReference type="InterPro" id="IPR011990">
    <property type="entry name" value="TPR-like_helical_dom_sf"/>
</dbReference>
<evidence type="ECO:0000256" key="1">
    <source>
        <dbReference type="ARBA" id="ARBA00022737"/>
    </source>
</evidence>
<dbReference type="Proteomes" id="UP000659388">
    <property type="component" value="Unassembled WGS sequence"/>
</dbReference>
<evidence type="ECO:0000256" key="3">
    <source>
        <dbReference type="PROSITE-ProRule" id="PRU00339"/>
    </source>
</evidence>
<dbReference type="PROSITE" id="PS51257">
    <property type="entry name" value="PROKAR_LIPOPROTEIN"/>
    <property type="match status" value="1"/>
</dbReference>
<keyword evidence="1" id="KW-0677">Repeat</keyword>
<feature type="repeat" description="TPR" evidence="3">
    <location>
        <begin position="211"/>
        <end position="244"/>
    </location>
</feature>